<keyword evidence="2" id="KW-1185">Reference proteome</keyword>
<evidence type="ECO:0000313" key="2">
    <source>
        <dbReference type="Proteomes" id="UP000035680"/>
    </source>
</evidence>
<evidence type="ECO:0000256" key="1">
    <source>
        <dbReference type="SAM" id="Coils"/>
    </source>
</evidence>
<evidence type="ECO:0000313" key="3">
    <source>
        <dbReference type="WBParaSite" id="SVE_0786700.1"/>
    </source>
</evidence>
<dbReference type="AlphaFoldDB" id="A0A0K0FG68"/>
<dbReference type="Proteomes" id="UP000035680">
    <property type="component" value="Unassembled WGS sequence"/>
</dbReference>
<proteinExistence type="predicted"/>
<protein>
    <submittedName>
        <fullName evidence="3">Uncharacterized protein</fullName>
    </submittedName>
</protein>
<keyword evidence="1" id="KW-0175">Coiled coil</keyword>
<dbReference type="WBParaSite" id="SVE_0786700.1">
    <property type="protein sequence ID" value="SVE_0786700.1"/>
    <property type="gene ID" value="SVE_0786700"/>
</dbReference>
<reference evidence="2" key="1">
    <citation type="submission" date="2014-07" db="EMBL/GenBank/DDBJ databases">
        <authorList>
            <person name="Martin A.A"/>
            <person name="De Silva N."/>
        </authorList>
    </citation>
    <scope>NUCLEOTIDE SEQUENCE</scope>
</reference>
<accession>A0A0K0FG68</accession>
<sequence length="240" mass="29029">MPITKRHTKIQEDENVDIPINLEEETIKKLKNVIITEKRHYQRLEDIQYYKNLGEKYYNLYLDILSERQKRYEMERLFVEESVDMMIDILNKKITTIEEYNNHEKETNLFLKLDDNSFVDYESSLEETKKKISEIHDIFIADYTKAIGTFEDYLENLKFDEDVIETEYWQKIHKRFDEIQASMDDEREQLQKEKLKLEESISALNIKIEKEEIRQLARRKVLESQKAKLLEELDSLSSNN</sequence>
<organism evidence="2 3">
    <name type="scientific">Strongyloides venezuelensis</name>
    <name type="common">Threadworm</name>
    <dbReference type="NCBI Taxonomy" id="75913"/>
    <lineage>
        <taxon>Eukaryota</taxon>
        <taxon>Metazoa</taxon>
        <taxon>Ecdysozoa</taxon>
        <taxon>Nematoda</taxon>
        <taxon>Chromadorea</taxon>
        <taxon>Rhabditida</taxon>
        <taxon>Tylenchina</taxon>
        <taxon>Panagrolaimomorpha</taxon>
        <taxon>Strongyloidoidea</taxon>
        <taxon>Strongyloididae</taxon>
        <taxon>Strongyloides</taxon>
    </lineage>
</organism>
<feature type="coiled-coil region" evidence="1">
    <location>
        <begin position="176"/>
        <end position="239"/>
    </location>
</feature>
<name>A0A0K0FG68_STRVS</name>
<reference evidence="3" key="2">
    <citation type="submission" date="2015-08" db="UniProtKB">
        <authorList>
            <consortium name="WormBaseParasite"/>
        </authorList>
    </citation>
    <scope>IDENTIFICATION</scope>
</reference>